<evidence type="ECO:0000256" key="3">
    <source>
        <dbReference type="ARBA" id="ARBA00022989"/>
    </source>
</evidence>
<feature type="transmembrane region" description="Helical" evidence="6">
    <location>
        <begin position="478"/>
        <end position="498"/>
    </location>
</feature>
<evidence type="ECO:0000256" key="2">
    <source>
        <dbReference type="ARBA" id="ARBA00022692"/>
    </source>
</evidence>
<dbReference type="InterPro" id="IPR036259">
    <property type="entry name" value="MFS_trans_sf"/>
</dbReference>
<dbReference type="SUPFAM" id="SSF103473">
    <property type="entry name" value="MFS general substrate transporter"/>
    <property type="match status" value="1"/>
</dbReference>
<feature type="domain" description="Major facilitator superfamily (MFS) profile" evidence="7">
    <location>
        <begin position="75"/>
        <end position="507"/>
    </location>
</feature>
<feature type="transmembrane region" description="Helical" evidence="6">
    <location>
        <begin position="344"/>
        <end position="364"/>
    </location>
</feature>
<evidence type="ECO:0000259" key="7">
    <source>
        <dbReference type="PROSITE" id="PS50850"/>
    </source>
</evidence>
<comment type="subcellular location">
    <subcellularLocation>
        <location evidence="1">Membrane</location>
        <topology evidence="1">Multi-pass membrane protein</topology>
    </subcellularLocation>
</comment>
<keyword evidence="3 6" id="KW-1133">Transmembrane helix</keyword>
<evidence type="ECO:0000313" key="8">
    <source>
        <dbReference type="EMBL" id="KAF2431754.1"/>
    </source>
</evidence>
<evidence type="ECO:0000256" key="6">
    <source>
        <dbReference type="SAM" id="Phobius"/>
    </source>
</evidence>
<dbReference type="EMBL" id="MU007030">
    <property type="protein sequence ID" value="KAF2431754.1"/>
    <property type="molecule type" value="Genomic_DNA"/>
</dbReference>
<dbReference type="OrthoDB" id="5296287at2759"/>
<feature type="transmembrane region" description="Helical" evidence="6">
    <location>
        <begin position="410"/>
        <end position="431"/>
    </location>
</feature>
<proteinExistence type="predicted"/>
<reference evidence="8" key="1">
    <citation type="journal article" date="2020" name="Stud. Mycol.">
        <title>101 Dothideomycetes genomes: a test case for predicting lifestyles and emergence of pathogens.</title>
        <authorList>
            <person name="Haridas S."/>
            <person name="Albert R."/>
            <person name="Binder M."/>
            <person name="Bloem J."/>
            <person name="Labutti K."/>
            <person name="Salamov A."/>
            <person name="Andreopoulos B."/>
            <person name="Baker S."/>
            <person name="Barry K."/>
            <person name="Bills G."/>
            <person name="Bluhm B."/>
            <person name="Cannon C."/>
            <person name="Castanera R."/>
            <person name="Culley D."/>
            <person name="Daum C."/>
            <person name="Ezra D."/>
            <person name="Gonzalez J."/>
            <person name="Henrissat B."/>
            <person name="Kuo A."/>
            <person name="Liang C."/>
            <person name="Lipzen A."/>
            <person name="Lutzoni F."/>
            <person name="Magnuson J."/>
            <person name="Mondo S."/>
            <person name="Nolan M."/>
            <person name="Ohm R."/>
            <person name="Pangilinan J."/>
            <person name="Park H.-J."/>
            <person name="Ramirez L."/>
            <person name="Alfaro M."/>
            <person name="Sun H."/>
            <person name="Tritt A."/>
            <person name="Yoshinaga Y."/>
            <person name="Zwiers L.-H."/>
            <person name="Turgeon B."/>
            <person name="Goodwin S."/>
            <person name="Spatafora J."/>
            <person name="Crous P."/>
            <person name="Grigoriev I."/>
        </authorList>
    </citation>
    <scope>NUCLEOTIDE SEQUENCE</scope>
    <source>
        <strain evidence="8">CBS 130266</strain>
    </source>
</reference>
<dbReference type="InterPro" id="IPR011701">
    <property type="entry name" value="MFS"/>
</dbReference>
<dbReference type="PANTHER" id="PTHR23502">
    <property type="entry name" value="MAJOR FACILITATOR SUPERFAMILY"/>
    <property type="match status" value="1"/>
</dbReference>
<feature type="transmembrane region" description="Helical" evidence="6">
    <location>
        <begin position="200"/>
        <end position="224"/>
    </location>
</feature>
<protein>
    <submittedName>
        <fullName evidence="8">MFS general substrate transporter</fullName>
    </submittedName>
</protein>
<feature type="transmembrane region" description="Helical" evidence="6">
    <location>
        <begin position="142"/>
        <end position="161"/>
    </location>
</feature>
<dbReference type="Proteomes" id="UP000800235">
    <property type="component" value="Unassembled WGS sequence"/>
</dbReference>
<comment type="caution">
    <text evidence="8">The sequence shown here is derived from an EMBL/GenBank/DDBJ whole genome shotgun (WGS) entry which is preliminary data.</text>
</comment>
<evidence type="ECO:0000256" key="5">
    <source>
        <dbReference type="SAM" id="MobiDB-lite"/>
    </source>
</evidence>
<dbReference type="GO" id="GO:0016020">
    <property type="term" value="C:membrane"/>
    <property type="evidence" value="ECO:0007669"/>
    <property type="project" value="UniProtKB-SubCell"/>
</dbReference>
<evidence type="ECO:0000313" key="9">
    <source>
        <dbReference type="Proteomes" id="UP000800235"/>
    </source>
</evidence>
<dbReference type="AlphaFoldDB" id="A0A9P4NT92"/>
<dbReference type="PANTHER" id="PTHR23502:SF33">
    <property type="entry name" value="MAJOR FACILITATOR SUPERFAMILY (MFS) PROFILE DOMAIN-CONTAINING PROTEIN-RELATED"/>
    <property type="match status" value="1"/>
</dbReference>
<gene>
    <name evidence="8" type="ORF">EJ08DRAFT_175333</name>
</gene>
<keyword evidence="9" id="KW-1185">Reference proteome</keyword>
<keyword evidence="2 6" id="KW-0812">Transmembrane</keyword>
<keyword evidence="4 6" id="KW-0472">Membrane</keyword>
<feature type="region of interest" description="Disordered" evidence="5">
    <location>
        <begin position="1"/>
        <end position="44"/>
    </location>
</feature>
<dbReference type="GO" id="GO:0022857">
    <property type="term" value="F:transmembrane transporter activity"/>
    <property type="evidence" value="ECO:0007669"/>
    <property type="project" value="InterPro"/>
</dbReference>
<accession>A0A9P4NT92</accession>
<feature type="transmembrane region" description="Helical" evidence="6">
    <location>
        <begin position="78"/>
        <end position="98"/>
    </location>
</feature>
<organism evidence="8 9">
    <name type="scientific">Tothia fuscella</name>
    <dbReference type="NCBI Taxonomy" id="1048955"/>
    <lineage>
        <taxon>Eukaryota</taxon>
        <taxon>Fungi</taxon>
        <taxon>Dikarya</taxon>
        <taxon>Ascomycota</taxon>
        <taxon>Pezizomycotina</taxon>
        <taxon>Dothideomycetes</taxon>
        <taxon>Pleosporomycetidae</taxon>
        <taxon>Venturiales</taxon>
        <taxon>Cylindrosympodiaceae</taxon>
        <taxon>Tothia</taxon>
    </lineage>
</organism>
<feature type="transmembrane region" description="Helical" evidence="6">
    <location>
        <begin position="110"/>
        <end position="130"/>
    </location>
</feature>
<sequence>MSPTDSVSEDNRSDIEKGPGPLAEDVLSSTDGPVARTPTTPSAPLTELEKGLIAWDSPSDPQNPLHWPTWKRRLDMTLISIITFLSPLGSSIFAPGTALTMTDFDTTSNAIGALMITIFILGYAVGPMFLSPLSEIYGRYPVIVLSCWFFVALLIGCGFAPSMPALIIMRFLAGTGGSGVMSIAPAMVADIYPVEQRSFAMGIVLFVQSVSPAAGPICGGFIAQRLGWRWAYWILIIASGVVTILITFLMAESYAPAIVEKKTQRLRKELEREDLRSKLALEVTGLVLLKRSLVRPIKLLTRSPAVIAMSLYVATIYGMLYLLFTTIPTVFGDIYGWSIELTGLVYISFAIGMCLSLAILMKTTDKKVARLRKLNNGVFEPEMRLKGIVYFAACTGPAILVYGWTVQYRVHWIVPILALIPFGVGMVAIFLSCQTYIVDSFSVYAASAVAAVAFLRSILGAFLPFAGPPLLESLGVGWGNTVLGLIAICLTPIMPLFIRYGHQLRTKFPVQL</sequence>
<dbReference type="Gene3D" id="1.20.1250.20">
    <property type="entry name" value="MFS general substrate transporter like domains"/>
    <property type="match status" value="1"/>
</dbReference>
<dbReference type="InterPro" id="IPR020846">
    <property type="entry name" value="MFS_dom"/>
</dbReference>
<feature type="compositionally biased region" description="Polar residues" evidence="5">
    <location>
        <begin position="27"/>
        <end position="43"/>
    </location>
</feature>
<dbReference type="FunFam" id="1.20.1250.20:FF:000011">
    <property type="entry name" value="MFS multidrug transporter, putative"/>
    <property type="match status" value="1"/>
</dbReference>
<dbReference type="PROSITE" id="PS50850">
    <property type="entry name" value="MFS"/>
    <property type="match status" value="1"/>
</dbReference>
<feature type="transmembrane region" description="Helical" evidence="6">
    <location>
        <begin position="167"/>
        <end position="188"/>
    </location>
</feature>
<name>A0A9P4NT92_9PEZI</name>
<feature type="transmembrane region" description="Helical" evidence="6">
    <location>
        <begin position="305"/>
        <end position="324"/>
    </location>
</feature>
<dbReference type="Pfam" id="PF07690">
    <property type="entry name" value="MFS_1"/>
    <property type="match status" value="1"/>
</dbReference>
<evidence type="ECO:0000256" key="1">
    <source>
        <dbReference type="ARBA" id="ARBA00004141"/>
    </source>
</evidence>
<feature type="transmembrane region" description="Helical" evidence="6">
    <location>
        <begin position="385"/>
        <end position="404"/>
    </location>
</feature>
<feature type="transmembrane region" description="Helical" evidence="6">
    <location>
        <begin position="443"/>
        <end position="466"/>
    </location>
</feature>
<dbReference type="CDD" id="cd17323">
    <property type="entry name" value="MFS_Tpo1_MDR_like"/>
    <property type="match status" value="1"/>
</dbReference>
<evidence type="ECO:0000256" key="4">
    <source>
        <dbReference type="ARBA" id="ARBA00023136"/>
    </source>
</evidence>
<feature type="transmembrane region" description="Helical" evidence="6">
    <location>
        <begin position="230"/>
        <end position="251"/>
    </location>
</feature>